<dbReference type="Proteomes" id="UP000001817">
    <property type="component" value="Chromosome 1"/>
</dbReference>
<keyword evidence="3" id="KW-1185">Reference proteome</keyword>
<protein>
    <submittedName>
        <fullName evidence="2">Uncharacterized protein</fullName>
    </submittedName>
</protein>
<proteinExistence type="predicted"/>
<name>Q13SR0_PARXL</name>
<dbReference type="EMBL" id="CP000270">
    <property type="protein sequence ID" value="ABE32879.1"/>
    <property type="molecule type" value="Genomic_DNA"/>
</dbReference>
<evidence type="ECO:0000313" key="3">
    <source>
        <dbReference type="Proteomes" id="UP000001817"/>
    </source>
</evidence>
<accession>Q13SR0</accession>
<gene>
    <name evidence="2" type="ORF">Bxe_A0048</name>
</gene>
<dbReference type="AlphaFoldDB" id="Q13SR0"/>
<evidence type="ECO:0000313" key="2">
    <source>
        <dbReference type="EMBL" id="ABE32879.1"/>
    </source>
</evidence>
<sequence>MLFVRAREAARHYVPYNGALTRSDKGKCKKNHARESTDRNHRLPVQRDNAQTPVAQGFGQGATMHPTWLHLFIGRRTIRPTFSLLPAYLSGIRRRKHG</sequence>
<feature type="region of interest" description="Disordered" evidence="1">
    <location>
        <begin position="22"/>
        <end position="59"/>
    </location>
</feature>
<evidence type="ECO:0000256" key="1">
    <source>
        <dbReference type="SAM" id="MobiDB-lite"/>
    </source>
</evidence>
<reference evidence="2 3" key="1">
    <citation type="journal article" date="2006" name="Proc. Natl. Acad. Sci. U.S.A.">
        <title>Burkholderia xenovorans LB400 harbors a multi-replicon, 9.73-Mbp genome shaped for versatility.</title>
        <authorList>
            <person name="Chain P.S."/>
            <person name="Denef V.J."/>
            <person name="Konstantinidis K.T."/>
            <person name="Vergez L.M."/>
            <person name="Agullo L."/>
            <person name="Reyes V.L."/>
            <person name="Hauser L."/>
            <person name="Cordova M."/>
            <person name="Gomez L."/>
            <person name="Gonzalez M."/>
            <person name="Land M."/>
            <person name="Lao V."/>
            <person name="Larimer F."/>
            <person name="LiPuma J.J."/>
            <person name="Mahenthiralingam E."/>
            <person name="Malfatti S.A."/>
            <person name="Marx C.J."/>
            <person name="Parnell J.J."/>
            <person name="Ramette A."/>
            <person name="Richardson P."/>
            <person name="Seeger M."/>
            <person name="Smith D."/>
            <person name="Spilker T."/>
            <person name="Sul W.J."/>
            <person name="Tsoi T.V."/>
            <person name="Ulrich L.E."/>
            <person name="Zhulin I.B."/>
            <person name="Tiedje J.M."/>
        </authorList>
    </citation>
    <scope>NUCLEOTIDE SEQUENCE [LARGE SCALE GENOMIC DNA]</scope>
    <source>
        <strain evidence="2 3">LB400</strain>
    </source>
</reference>
<dbReference type="STRING" id="266265.Bxe_A0048"/>
<organism evidence="2 3">
    <name type="scientific">Paraburkholderia xenovorans (strain LB400)</name>
    <dbReference type="NCBI Taxonomy" id="266265"/>
    <lineage>
        <taxon>Bacteria</taxon>
        <taxon>Pseudomonadati</taxon>
        <taxon>Pseudomonadota</taxon>
        <taxon>Betaproteobacteria</taxon>
        <taxon>Burkholderiales</taxon>
        <taxon>Burkholderiaceae</taxon>
        <taxon>Paraburkholderia</taxon>
    </lineage>
</organism>
<dbReference type="KEGG" id="bxe:Bxe_A0048"/>